<keyword evidence="13" id="KW-0628">Postsynaptic cell membrane</keyword>
<dbReference type="PANTHER" id="PTHR18945">
    <property type="entry name" value="NEUROTRANSMITTER GATED ION CHANNEL"/>
    <property type="match status" value="1"/>
</dbReference>
<feature type="transmembrane region" description="Helical" evidence="17">
    <location>
        <begin position="225"/>
        <end position="249"/>
    </location>
</feature>
<comment type="similarity">
    <text evidence="1">Belongs to the ligand-gated ion channel (TC 1.A.9) family. Acetylcholine receptor (TC 1.A.9.1) subfamily.</text>
</comment>
<dbReference type="WBParaSite" id="MBELARI_LOCUS8007">
    <property type="protein sequence ID" value="MBELARI_LOCUS8007"/>
    <property type="gene ID" value="MBELARI_LOCUS8007"/>
</dbReference>
<keyword evidence="2 17" id="KW-0813">Transport</keyword>
<reference evidence="21" key="1">
    <citation type="submission" date="2024-02" db="UniProtKB">
        <authorList>
            <consortium name="WormBaseParasite"/>
        </authorList>
    </citation>
    <scope>IDENTIFICATION</scope>
</reference>
<name>A0AAF3FLI4_9BILA</name>
<feature type="chain" id="PRO_5041768054" evidence="17">
    <location>
        <begin position="22"/>
        <end position="498"/>
    </location>
</feature>
<dbReference type="Proteomes" id="UP000887575">
    <property type="component" value="Unassembled WGS sequence"/>
</dbReference>
<dbReference type="Pfam" id="PF02932">
    <property type="entry name" value="Neur_chan_memb"/>
    <property type="match status" value="1"/>
</dbReference>
<evidence type="ECO:0000313" key="20">
    <source>
        <dbReference type="Proteomes" id="UP000887575"/>
    </source>
</evidence>
<evidence type="ECO:0000256" key="17">
    <source>
        <dbReference type="RuleBase" id="RU000687"/>
    </source>
</evidence>
<accession>A0AAF3FLI4</accession>
<dbReference type="FunFam" id="1.20.58.390:FF:000038">
    <property type="entry name" value="Acetylcholine receptor subunit beta-like 1"/>
    <property type="match status" value="1"/>
</dbReference>
<evidence type="ECO:0000259" key="18">
    <source>
        <dbReference type="Pfam" id="PF02931"/>
    </source>
</evidence>
<proteinExistence type="inferred from homology"/>
<dbReference type="PROSITE" id="PS00236">
    <property type="entry name" value="NEUROTR_ION_CHANNEL"/>
    <property type="match status" value="1"/>
</dbReference>
<comment type="subcellular location">
    <subcellularLocation>
        <location evidence="16">Postsynaptic cell membrane</location>
        <topology evidence="16">Multi-pass membrane protein</topology>
    </subcellularLocation>
</comment>
<evidence type="ECO:0000256" key="5">
    <source>
        <dbReference type="ARBA" id="ARBA00022729"/>
    </source>
</evidence>
<evidence type="ECO:0000256" key="7">
    <source>
        <dbReference type="ARBA" id="ARBA00023018"/>
    </source>
</evidence>
<keyword evidence="6 17" id="KW-1133">Transmembrane helix</keyword>
<keyword evidence="3" id="KW-1003">Cell membrane</keyword>
<dbReference type="GO" id="GO:0022848">
    <property type="term" value="F:acetylcholine-gated monoatomic cation-selective channel activity"/>
    <property type="evidence" value="ECO:0007669"/>
    <property type="project" value="InterPro"/>
</dbReference>
<feature type="domain" description="Neurotransmitter-gated ion-channel transmembrane" evidence="19">
    <location>
        <begin position="232"/>
        <end position="465"/>
    </location>
</feature>
<dbReference type="PRINTS" id="PR00252">
    <property type="entry name" value="NRIONCHANNEL"/>
</dbReference>
<keyword evidence="9 17" id="KW-0472">Membrane</keyword>
<dbReference type="InterPro" id="IPR038050">
    <property type="entry name" value="Neuro_actylchol_rec"/>
</dbReference>
<keyword evidence="5 17" id="KW-0732">Signal</keyword>
<evidence type="ECO:0000256" key="14">
    <source>
        <dbReference type="ARBA" id="ARBA00023286"/>
    </source>
</evidence>
<protein>
    <submittedName>
        <fullName evidence="21">Uncharacterized protein</fullName>
    </submittedName>
</protein>
<dbReference type="InterPro" id="IPR036734">
    <property type="entry name" value="Neur_chan_lig-bd_sf"/>
</dbReference>
<dbReference type="GO" id="GO:0045211">
    <property type="term" value="C:postsynaptic membrane"/>
    <property type="evidence" value="ECO:0007669"/>
    <property type="project" value="UniProtKB-SubCell"/>
</dbReference>
<feature type="transmembrane region" description="Helical" evidence="17">
    <location>
        <begin position="261"/>
        <end position="279"/>
    </location>
</feature>
<evidence type="ECO:0000256" key="3">
    <source>
        <dbReference type="ARBA" id="ARBA00022475"/>
    </source>
</evidence>
<dbReference type="InterPro" id="IPR036719">
    <property type="entry name" value="Neuro-gated_channel_TM_sf"/>
</dbReference>
<keyword evidence="7" id="KW-0770">Synapse</keyword>
<dbReference type="InterPro" id="IPR002394">
    <property type="entry name" value="Nicotinic_acetylcholine_rcpt"/>
</dbReference>
<evidence type="ECO:0000256" key="9">
    <source>
        <dbReference type="ARBA" id="ARBA00023136"/>
    </source>
</evidence>
<dbReference type="InterPro" id="IPR006201">
    <property type="entry name" value="Neur_channel"/>
</dbReference>
<dbReference type="Gene3D" id="2.70.170.10">
    <property type="entry name" value="Neurotransmitter-gated ion-channel ligand-binding domain"/>
    <property type="match status" value="1"/>
</dbReference>
<feature type="transmembrane region" description="Helical" evidence="17">
    <location>
        <begin position="291"/>
        <end position="314"/>
    </location>
</feature>
<feature type="transmembrane region" description="Helical" evidence="17">
    <location>
        <begin position="449"/>
        <end position="466"/>
    </location>
</feature>
<dbReference type="Pfam" id="PF02931">
    <property type="entry name" value="Neur_chan_LBD"/>
    <property type="match status" value="1"/>
</dbReference>
<evidence type="ECO:0000256" key="11">
    <source>
        <dbReference type="ARBA" id="ARBA00023170"/>
    </source>
</evidence>
<keyword evidence="12" id="KW-0325">Glycoprotein</keyword>
<evidence type="ECO:0000256" key="2">
    <source>
        <dbReference type="ARBA" id="ARBA00022448"/>
    </source>
</evidence>
<evidence type="ECO:0000256" key="1">
    <source>
        <dbReference type="ARBA" id="ARBA00009237"/>
    </source>
</evidence>
<evidence type="ECO:0000256" key="12">
    <source>
        <dbReference type="ARBA" id="ARBA00023180"/>
    </source>
</evidence>
<feature type="signal peptide" evidence="17">
    <location>
        <begin position="1"/>
        <end position="21"/>
    </location>
</feature>
<evidence type="ECO:0000256" key="13">
    <source>
        <dbReference type="ARBA" id="ARBA00023257"/>
    </source>
</evidence>
<dbReference type="AlphaFoldDB" id="A0AAF3FLI4"/>
<evidence type="ECO:0000256" key="16">
    <source>
        <dbReference type="ARBA" id="ARBA00034104"/>
    </source>
</evidence>
<keyword evidence="15 17" id="KW-0407">Ion channel</keyword>
<keyword evidence="8 17" id="KW-0406">Ion transport</keyword>
<dbReference type="PRINTS" id="PR00254">
    <property type="entry name" value="NICOTINICR"/>
</dbReference>
<evidence type="ECO:0000256" key="10">
    <source>
        <dbReference type="ARBA" id="ARBA00023157"/>
    </source>
</evidence>
<evidence type="ECO:0000256" key="6">
    <source>
        <dbReference type="ARBA" id="ARBA00022989"/>
    </source>
</evidence>
<dbReference type="Gene3D" id="1.20.58.390">
    <property type="entry name" value="Neurotransmitter-gated ion-channel transmembrane domain"/>
    <property type="match status" value="2"/>
</dbReference>
<dbReference type="FunFam" id="2.70.170.10:FF:000016">
    <property type="entry name" value="Nicotinic acetylcholine receptor subunit"/>
    <property type="match status" value="1"/>
</dbReference>
<organism evidence="20 21">
    <name type="scientific">Mesorhabditis belari</name>
    <dbReference type="NCBI Taxonomy" id="2138241"/>
    <lineage>
        <taxon>Eukaryota</taxon>
        <taxon>Metazoa</taxon>
        <taxon>Ecdysozoa</taxon>
        <taxon>Nematoda</taxon>
        <taxon>Chromadorea</taxon>
        <taxon>Rhabditida</taxon>
        <taxon>Rhabditina</taxon>
        <taxon>Rhabditomorpha</taxon>
        <taxon>Rhabditoidea</taxon>
        <taxon>Rhabditidae</taxon>
        <taxon>Mesorhabditinae</taxon>
        <taxon>Mesorhabditis</taxon>
    </lineage>
</organism>
<dbReference type="GO" id="GO:0004888">
    <property type="term" value="F:transmembrane signaling receptor activity"/>
    <property type="evidence" value="ECO:0007669"/>
    <property type="project" value="InterPro"/>
</dbReference>
<keyword evidence="14" id="KW-1071">Ligand-gated ion channel</keyword>
<evidence type="ECO:0000313" key="21">
    <source>
        <dbReference type="WBParaSite" id="MBELARI_LOCUS8007"/>
    </source>
</evidence>
<dbReference type="SUPFAM" id="SSF63712">
    <property type="entry name" value="Nicotinic receptor ligand binding domain-like"/>
    <property type="match status" value="1"/>
</dbReference>
<evidence type="ECO:0000256" key="4">
    <source>
        <dbReference type="ARBA" id="ARBA00022692"/>
    </source>
</evidence>
<keyword evidence="20" id="KW-1185">Reference proteome</keyword>
<keyword evidence="10" id="KW-1015">Disulfide bond</keyword>
<evidence type="ECO:0000256" key="8">
    <source>
        <dbReference type="ARBA" id="ARBA00023065"/>
    </source>
</evidence>
<feature type="domain" description="Neurotransmitter-gated ion-channel ligand-binding" evidence="18">
    <location>
        <begin position="25"/>
        <end position="224"/>
    </location>
</feature>
<dbReference type="CDD" id="cd19064">
    <property type="entry name" value="LGIC_TM_nAChR"/>
    <property type="match status" value="1"/>
</dbReference>
<dbReference type="InterPro" id="IPR006202">
    <property type="entry name" value="Neur_chan_lig-bd"/>
</dbReference>
<evidence type="ECO:0000256" key="15">
    <source>
        <dbReference type="ARBA" id="ARBA00023303"/>
    </source>
</evidence>
<dbReference type="InterPro" id="IPR018000">
    <property type="entry name" value="Neurotransmitter_ion_chnl_CS"/>
</dbReference>
<dbReference type="SUPFAM" id="SSF90112">
    <property type="entry name" value="Neurotransmitter-gated ion-channel transmembrane pore"/>
    <property type="match status" value="1"/>
</dbReference>
<keyword evidence="4 17" id="KW-0812">Transmembrane</keyword>
<sequence>MLQKYLFALSIICGSLLLSECSVDEDELMKQVFSSYNNLILPIRNMSELPITVKVGLQFILLINVDEMAQVMHTNVWVTLRWYDFQMKWNPVFFGGIKTIRVSPEKVWIPDIVLFNNADGQFQVGFECNVVIENDGSMLWVPPAIYKSSCIIDVEFFPFDEQTCNMIFGSWTYNNQEIVLDISSFPAIDLSVYQTSSIWDLVECPATLVKERSRVEFQIKIRRKALFYTVVLIIPTVIMAFLSVSVFFLPTASTERMTLTISILLSIVVFLLLLAKILPPTSSTIPLMAKYLLLTFVLNVITILVTVVIINVYFRGPKTHRMPRWIRHVFLEFMPKFICMKPPKTLKKHNKNENKTKIATTLAGIGQFSMNTAAHHPNCQSSDGKLKLLNFANEPIARDPQTAMYYPLTAEAIKAIDAIEYITDHLKDEEENKVRQDDWRYVAIVLDRLMLFIFFGITLGGTLGILTSSDHIFSVIDQKAIRDKYNPDNYKDKPFMGP</sequence>
<dbReference type="InterPro" id="IPR006029">
    <property type="entry name" value="Neurotrans-gated_channel_TM"/>
</dbReference>
<keyword evidence="11" id="KW-0675">Receptor</keyword>
<evidence type="ECO:0000259" key="19">
    <source>
        <dbReference type="Pfam" id="PF02932"/>
    </source>
</evidence>